<keyword evidence="3" id="KW-1185">Reference proteome</keyword>
<accession>A0A4R3I939</accession>
<sequence>MERNEPDRPSLTAFVKVVNDSNKSNRQAQTISNKQTWRTDTSEEVTVQGVAILSNN</sequence>
<name>A0A4R3I939_9GAMM</name>
<feature type="region of interest" description="Disordered" evidence="1">
    <location>
        <begin position="19"/>
        <end position="40"/>
    </location>
</feature>
<protein>
    <submittedName>
        <fullName evidence="2">Uncharacterized protein</fullName>
    </submittedName>
</protein>
<organism evidence="2 3">
    <name type="scientific">Reinekea marinisedimentorum</name>
    <dbReference type="NCBI Taxonomy" id="230495"/>
    <lineage>
        <taxon>Bacteria</taxon>
        <taxon>Pseudomonadati</taxon>
        <taxon>Pseudomonadota</taxon>
        <taxon>Gammaproteobacteria</taxon>
        <taxon>Oceanospirillales</taxon>
        <taxon>Saccharospirillaceae</taxon>
        <taxon>Reinekea</taxon>
    </lineage>
</organism>
<comment type="caution">
    <text evidence="2">The sequence shown here is derived from an EMBL/GenBank/DDBJ whole genome shotgun (WGS) entry which is preliminary data.</text>
</comment>
<evidence type="ECO:0000313" key="2">
    <source>
        <dbReference type="EMBL" id="TCS42664.1"/>
    </source>
</evidence>
<dbReference type="Proteomes" id="UP000295793">
    <property type="component" value="Unassembled WGS sequence"/>
</dbReference>
<dbReference type="AlphaFoldDB" id="A0A4R3I939"/>
<proteinExistence type="predicted"/>
<evidence type="ECO:0000313" key="3">
    <source>
        <dbReference type="Proteomes" id="UP000295793"/>
    </source>
</evidence>
<evidence type="ECO:0000256" key="1">
    <source>
        <dbReference type="SAM" id="MobiDB-lite"/>
    </source>
</evidence>
<gene>
    <name evidence="2" type="ORF">BCF53_103332</name>
</gene>
<dbReference type="EMBL" id="SLZR01000003">
    <property type="protein sequence ID" value="TCS42664.1"/>
    <property type="molecule type" value="Genomic_DNA"/>
</dbReference>
<reference evidence="2 3" key="1">
    <citation type="submission" date="2019-03" db="EMBL/GenBank/DDBJ databases">
        <title>Genomic Encyclopedia of Archaeal and Bacterial Type Strains, Phase II (KMG-II): from individual species to whole genera.</title>
        <authorList>
            <person name="Goeker M."/>
        </authorList>
    </citation>
    <scope>NUCLEOTIDE SEQUENCE [LARGE SCALE GENOMIC DNA]</scope>
    <source>
        <strain evidence="2 3">DSM 15388</strain>
    </source>
</reference>
<feature type="compositionally biased region" description="Polar residues" evidence="1">
    <location>
        <begin position="19"/>
        <end position="39"/>
    </location>
</feature>